<dbReference type="Proteomes" id="UP000501387">
    <property type="component" value="Chromosome"/>
</dbReference>
<reference evidence="2 3" key="1">
    <citation type="submission" date="2020-03" db="EMBL/GenBank/DDBJ databases">
        <title>Leucobacter sp. nov., isolated from beetles.</title>
        <authorList>
            <person name="Hyun D.-W."/>
            <person name="Bae J.-W."/>
        </authorList>
    </citation>
    <scope>NUCLEOTIDE SEQUENCE [LARGE SCALE GENOMIC DNA]</scope>
    <source>
        <strain evidence="2 3">HDW9B</strain>
    </source>
</reference>
<evidence type="ECO:0000313" key="2">
    <source>
        <dbReference type="EMBL" id="QIM16676.1"/>
    </source>
</evidence>
<feature type="transmembrane region" description="Helical" evidence="1">
    <location>
        <begin position="29"/>
        <end position="51"/>
    </location>
</feature>
<protein>
    <submittedName>
        <fullName evidence="2">Uncharacterized protein</fullName>
    </submittedName>
</protein>
<keyword evidence="3" id="KW-1185">Reference proteome</keyword>
<keyword evidence="1" id="KW-1133">Transmembrane helix</keyword>
<accession>A0A6G8FJQ3</accession>
<proteinExistence type="predicted"/>
<evidence type="ECO:0000313" key="3">
    <source>
        <dbReference type="Proteomes" id="UP000501387"/>
    </source>
</evidence>
<sequence length="183" mass="18505">MVDLHQQEPGLPNGHPWLALSRWGMAWRVGIGALCVGMLGSLLLALTGFGVTAPGVIFAGQPALLFGVLPAAIFGGLAAVLGPWLRRYYPFSQALIFGFLGVAACTVILVVLDVADQLSSTGCLPEDGCARMGFGSSFLVIMFAGLPLALMAGVGLALAIQVAGVAGRAASSVGSCSGSGRSS</sequence>
<organism evidence="2 3">
    <name type="scientific">Leucobacter insecticola</name>
    <dbReference type="NCBI Taxonomy" id="2714934"/>
    <lineage>
        <taxon>Bacteria</taxon>
        <taxon>Bacillati</taxon>
        <taxon>Actinomycetota</taxon>
        <taxon>Actinomycetes</taxon>
        <taxon>Micrococcales</taxon>
        <taxon>Microbacteriaceae</taxon>
        <taxon>Leucobacter</taxon>
    </lineage>
</organism>
<gene>
    <name evidence="2" type="ORF">G7067_10090</name>
</gene>
<evidence type="ECO:0000256" key="1">
    <source>
        <dbReference type="SAM" id="Phobius"/>
    </source>
</evidence>
<feature type="transmembrane region" description="Helical" evidence="1">
    <location>
        <begin position="132"/>
        <end position="160"/>
    </location>
</feature>
<dbReference type="RefSeq" id="WP_166323944.1">
    <property type="nucleotide sequence ID" value="NZ_CP049934.1"/>
</dbReference>
<keyword evidence="1" id="KW-0472">Membrane</keyword>
<feature type="transmembrane region" description="Helical" evidence="1">
    <location>
        <begin position="63"/>
        <end position="82"/>
    </location>
</feature>
<dbReference type="EMBL" id="CP049934">
    <property type="protein sequence ID" value="QIM16676.1"/>
    <property type="molecule type" value="Genomic_DNA"/>
</dbReference>
<dbReference type="AlphaFoldDB" id="A0A6G8FJQ3"/>
<dbReference type="KEGG" id="lins:G7067_10090"/>
<feature type="transmembrane region" description="Helical" evidence="1">
    <location>
        <begin position="94"/>
        <end position="112"/>
    </location>
</feature>
<keyword evidence="1" id="KW-0812">Transmembrane</keyword>
<name>A0A6G8FJQ3_9MICO</name>